<dbReference type="EMBL" id="CAMPGE010028759">
    <property type="protein sequence ID" value="CAI2386269.1"/>
    <property type="molecule type" value="Genomic_DNA"/>
</dbReference>
<reference evidence="3" key="1">
    <citation type="submission" date="2023-07" db="EMBL/GenBank/DDBJ databases">
        <authorList>
            <consortium name="AG Swart"/>
            <person name="Singh M."/>
            <person name="Singh A."/>
            <person name="Seah K."/>
            <person name="Emmerich C."/>
        </authorList>
    </citation>
    <scope>NUCLEOTIDE SEQUENCE</scope>
    <source>
        <strain evidence="3">DP1</strain>
    </source>
</reference>
<feature type="domain" description="C2H2-type" evidence="2">
    <location>
        <begin position="666"/>
        <end position="686"/>
    </location>
</feature>
<evidence type="ECO:0000259" key="2">
    <source>
        <dbReference type="PROSITE" id="PS00028"/>
    </source>
</evidence>
<dbReference type="PROSITE" id="PS00028">
    <property type="entry name" value="ZINC_FINGER_C2H2_1"/>
    <property type="match status" value="1"/>
</dbReference>
<comment type="caution">
    <text evidence="3">The sequence shown here is derived from an EMBL/GenBank/DDBJ whole genome shotgun (WGS) entry which is preliminary data.</text>
</comment>
<evidence type="ECO:0000313" key="4">
    <source>
        <dbReference type="Proteomes" id="UP001295684"/>
    </source>
</evidence>
<accession>A0AAD2D9K8</accession>
<sequence>MIYTCNRVLTLTFRIGKYRNQKNSHKTERNSSKELRDEAKLDQTIEVFKQAEQSKHDENLIEEYSVHSVNEGFEDNKQEENDKNQPHPEQMNDATFDKIAGVQDQSRQVTPDVGRIKAKLVGKIINISEYKVEFHFWIFVKIFVYQFTFFCTGIFTALFVTIVEGYHFAENMLFIGCKSIYGPLDYIMTVSFISLVAVFFCFDTEIYETHEIMFPIITIATRSAIIAIRYAYMSQKRYHLMKLQQTFDWLKVDLILLAWMTISLDALKAETEATRHRIKYEHEDFVFTFTEHLSDECHEILSNSYHYSQNNLPMEDIIKSKKQQLKAINNRKNGRFTKVTELKHIIKKGKVVSKKTVKVHEDCPTLSKKPNNNKDSTLIEVNDQQLEDVDIRSDRAITPAANRKYSGEALFKEITILNQIETGHSSASLVITIGRILLYCVIQGINYNKYSDYKVSDAYIFVSLIFMIFTLHKINLDFIVFGLVDFKRKLHFQKVMNDLLDPQRDNKSTAFTSFIPNIDVLEPDNLRAWLDLRKCTLDFGTKYTLRVFMYTSMFIVLYGALALYMTLNFAGVLSNRISLSAILLGYYDLFAICGVLAYMVKIGADVNSYFGIHKSTLLQLKSNFIKVKWNFDKLSHRRKFNSKSLESLVQGFTKLNMDTTDRIERCDQCIEAIEYNIEMLDHDSEHSSLRILGIKCSYELMNSIYTGIISVGFAAGQYFYNNNILQ</sequence>
<organism evidence="3 4">
    <name type="scientific">Euplotes crassus</name>
    <dbReference type="NCBI Taxonomy" id="5936"/>
    <lineage>
        <taxon>Eukaryota</taxon>
        <taxon>Sar</taxon>
        <taxon>Alveolata</taxon>
        <taxon>Ciliophora</taxon>
        <taxon>Intramacronucleata</taxon>
        <taxon>Spirotrichea</taxon>
        <taxon>Hypotrichia</taxon>
        <taxon>Euplotida</taxon>
        <taxon>Euplotidae</taxon>
        <taxon>Moneuplotes</taxon>
    </lineage>
</organism>
<feature type="transmembrane region" description="Helical" evidence="1">
    <location>
        <begin position="579"/>
        <end position="600"/>
    </location>
</feature>
<feature type="transmembrane region" description="Helical" evidence="1">
    <location>
        <begin position="427"/>
        <end position="446"/>
    </location>
</feature>
<keyword evidence="1" id="KW-0812">Transmembrane</keyword>
<dbReference type="InterPro" id="IPR013087">
    <property type="entry name" value="Znf_C2H2_type"/>
</dbReference>
<keyword evidence="1" id="KW-0472">Membrane</keyword>
<gene>
    <name evidence="3" type="ORF">ECRASSUSDP1_LOCUS27879</name>
</gene>
<evidence type="ECO:0000313" key="3">
    <source>
        <dbReference type="EMBL" id="CAI2386269.1"/>
    </source>
</evidence>
<feature type="transmembrane region" description="Helical" evidence="1">
    <location>
        <begin position="700"/>
        <end position="720"/>
    </location>
</feature>
<proteinExistence type="predicted"/>
<feature type="transmembrane region" description="Helical" evidence="1">
    <location>
        <begin position="212"/>
        <end position="232"/>
    </location>
</feature>
<dbReference type="AlphaFoldDB" id="A0AAD2D9K8"/>
<protein>
    <recommendedName>
        <fullName evidence="2">C2H2-type domain-containing protein</fullName>
    </recommendedName>
</protein>
<feature type="transmembrane region" description="Helical" evidence="1">
    <location>
        <begin position="547"/>
        <end position="567"/>
    </location>
</feature>
<evidence type="ECO:0000256" key="1">
    <source>
        <dbReference type="SAM" id="Phobius"/>
    </source>
</evidence>
<feature type="transmembrane region" description="Helical" evidence="1">
    <location>
        <begin position="458"/>
        <end position="484"/>
    </location>
</feature>
<name>A0AAD2D9K8_EUPCR</name>
<keyword evidence="4" id="KW-1185">Reference proteome</keyword>
<feature type="transmembrane region" description="Helical" evidence="1">
    <location>
        <begin position="134"/>
        <end position="160"/>
    </location>
</feature>
<keyword evidence="1" id="KW-1133">Transmembrane helix</keyword>
<dbReference type="Proteomes" id="UP001295684">
    <property type="component" value="Unassembled WGS sequence"/>
</dbReference>
<feature type="transmembrane region" description="Helical" evidence="1">
    <location>
        <begin position="180"/>
        <end position="200"/>
    </location>
</feature>